<keyword evidence="6" id="KW-0479">Metal-binding</keyword>
<feature type="binding site" evidence="6">
    <location>
        <position position="372"/>
    </location>
    <ligand>
        <name>Mg(2+)</name>
        <dbReference type="ChEBI" id="CHEBI:18420"/>
    </ligand>
</feature>
<dbReference type="Pfam" id="PF17941">
    <property type="entry name" value="PP_kinase_C_1"/>
    <property type="match status" value="1"/>
</dbReference>
<dbReference type="GO" id="GO:0008976">
    <property type="term" value="F:polyphosphate kinase activity"/>
    <property type="evidence" value="ECO:0007669"/>
    <property type="project" value="UniProtKB-UniRule"/>
</dbReference>
<dbReference type="Pfam" id="PF02503">
    <property type="entry name" value="PP_kinase"/>
    <property type="match status" value="1"/>
</dbReference>
<evidence type="ECO:0000256" key="8">
    <source>
        <dbReference type="SAM" id="MobiDB-lite"/>
    </source>
</evidence>
<dbReference type="PANTHER" id="PTHR30218">
    <property type="entry name" value="POLYPHOSPHATE KINASE"/>
    <property type="match status" value="1"/>
</dbReference>
<dbReference type="PANTHER" id="PTHR30218:SF0">
    <property type="entry name" value="POLYPHOSPHATE KINASE"/>
    <property type="match status" value="1"/>
</dbReference>
<dbReference type="HAMAP" id="MF_00347">
    <property type="entry name" value="Polyphosphate_kinase"/>
    <property type="match status" value="1"/>
</dbReference>
<dbReference type="SUPFAM" id="SSF140356">
    <property type="entry name" value="PPK N-terminal domain-like"/>
    <property type="match status" value="1"/>
</dbReference>
<evidence type="ECO:0000259" key="12">
    <source>
        <dbReference type="Pfam" id="PF17941"/>
    </source>
</evidence>
<dbReference type="InterPro" id="IPR003414">
    <property type="entry name" value="PP_kinase"/>
</dbReference>
<comment type="catalytic activity">
    <reaction evidence="6 7">
        <text>[phosphate](n) + ATP = [phosphate](n+1) + ADP</text>
        <dbReference type="Rhea" id="RHEA:19573"/>
        <dbReference type="Rhea" id="RHEA-COMP:9859"/>
        <dbReference type="Rhea" id="RHEA-COMP:14280"/>
        <dbReference type="ChEBI" id="CHEBI:16838"/>
        <dbReference type="ChEBI" id="CHEBI:30616"/>
        <dbReference type="ChEBI" id="CHEBI:456216"/>
        <dbReference type="EC" id="2.7.4.1"/>
    </reaction>
</comment>
<feature type="binding site" evidence="6">
    <location>
        <position position="589"/>
    </location>
    <ligand>
        <name>ATP</name>
        <dbReference type="ChEBI" id="CHEBI:30616"/>
    </ligand>
</feature>
<dbReference type="GO" id="GO:0046872">
    <property type="term" value="F:metal ion binding"/>
    <property type="evidence" value="ECO:0007669"/>
    <property type="project" value="UniProtKB-KW"/>
</dbReference>
<dbReference type="AlphaFoldDB" id="A0A011V4G0"/>
<feature type="domain" description="Polyphosphate kinase middle" evidence="9">
    <location>
        <begin position="122"/>
        <end position="298"/>
    </location>
</feature>
<feature type="binding site" evidence="6">
    <location>
        <position position="45"/>
    </location>
    <ligand>
        <name>ATP</name>
        <dbReference type="ChEBI" id="CHEBI:30616"/>
    </ligand>
</feature>
<evidence type="ECO:0000256" key="7">
    <source>
        <dbReference type="RuleBase" id="RU003800"/>
    </source>
</evidence>
<comment type="caution">
    <text evidence="13">The sequence shown here is derived from an EMBL/GenBank/DDBJ whole genome shotgun (WGS) entry which is preliminary data.</text>
</comment>
<dbReference type="Gene3D" id="3.30.870.10">
    <property type="entry name" value="Endonuclease Chain A"/>
    <property type="match status" value="2"/>
</dbReference>
<comment type="similarity">
    <text evidence="6 7">Belongs to the polyphosphate kinase 1 (PPK1) family.</text>
</comment>
<evidence type="ECO:0000256" key="1">
    <source>
        <dbReference type="ARBA" id="ARBA00022553"/>
    </source>
</evidence>
<comment type="cofactor">
    <cofactor evidence="6">
        <name>Mg(2+)</name>
        <dbReference type="ChEBI" id="CHEBI:18420"/>
    </cofactor>
</comment>
<evidence type="ECO:0000256" key="5">
    <source>
        <dbReference type="ARBA" id="ARBA00022840"/>
    </source>
</evidence>
<comment type="PTM">
    <text evidence="6 7">An intermediate of this reaction is the autophosphorylated ppk in which a phosphate is covalently linked to a histidine residue through a N-P bond.</text>
</comment>
<dbReference type="GO" id="GO:0006799">
    <property type="term" value="P:polyphosphate biosynthetic process"/>
    <property type="evidence" value="ECO:0007669"/>
    <property type="project" value="UniProtKB-UniRule"/>
</dbReference>
<feature type="active site" description="Phosphohistidine intermediate" evidence="6">
    <location>
        <position position="432"/>
    </location>
</feature>
<dbReference type="Pfam" id="PF13089">
    <property type="entry name" value="PP_kinase_N"/>
    <property type="match status" value="1"/>
</dbReference>
<evidence type="ECO:0000256" key="4">
    <source>
        <dbReference type="ARBA" id="ARBA00022777"/>
    </source>
</evidence>
<dbReference type="Gene3D" id="3.30.1840.10">
    <property type="entry name" value="Polyphosphate kinase middle domain"/>
    <property type="match status" value="1"/>
</dbReference>
<gene>
    <name evidence="6" type="primary">ppk</name>
    <name evidence="13" type="ORF">RASY3_00270</name>
</gene>
<dbReference type="OrthoDB" id="9761456at2"/>
<dbReference type="Gene3D" id="1.20.58.310">
    <property type="entry name" value="Polyphosphate kinase N-terminal domain"/>
    <property type="match status" value="1"/>
</dbReference>
<evidence type="ECO:0000259" key="9">
    <source>
        <dbReference type="Pfam" id="PF02503"/>
    </source>
</evidence>
<dbReference type="InterPro" id="IPR024953">
    <property type="entry name" value="PP_kinase_middle"/>
</dbReference>
<keyword evidence="2 6" id="KW-0808">Transferase</keyword>
<keyword evidence="6" id="KW-0460">Magnesium</keyword>
<feature type="binding site" evidence="6">
    <location>
        <position position="465"/>
    </location>
    <ligand>
        <name>ATP</name>
        <dbReference type="ChEBI" id="CHEBI:30616"/>
    </ligand>
</feature>
<evidence type="ECO:0000256" key="6">
    <source>
        <dbReference type="HAMAP-Rule" id="MF_00347"/>
    </source>
</evidence>
<dbReference type="Pfam" id="PF13090">
    <property type="entry name" value="PP_kinase_C"/>
    <property type="match status" value="1"/>
</dbReference>
<feature type="compositionally biased region" description="Basic and acidic residues" evidence="8">
    <location>
        <begin position="684"/>
        <end position="700"/>
    </location>
</feature>
<evidence type="ECO:0000259" key="10">
    <source>
        <dbReference type="Pfam" id="PF13089"/>
    </source>
</evidence>
<dbReference type="NCBIfam" id="TIGR03705">
    <property type="entry name" value="poly_P_kin"/>
    <property type="match status" value="1"/>
</dbReference>
<evidence type="ECO:0000259" key="11">
    <source>
        <dbReference type="Pfam" id="PF13090"/>
    </source>
</evidence>
<sequence>MVKNRVYDNRELSWLKFNQRVLEEARDERNPLLERLLFQSIYSSNLDEFFMVRVGSLYDASLVDDSHKDNKSKMKPSEQLSAIYSRVRELISTEDESFKTIHKALEPKNIMHKSMKNLTIQELEFLEAYYAYEIKPFLNALVIDKRHPFPFLPNKSIYVAAKLSSKSGITLGIIGCSEKFERVIFLPRQDDSIAYILVEELIFHFTDKIFTGYKVEEKTLMRITRNADIDVDESFDRELDFRQNMSELINKRKRLCPVRLQLSKQISDPLQKELCTRLELSKKQVFVEKTPLDLSYVFTVFDKAADKKELFFEPKTPQLSRMIDESRPMIDQIDEGDLFLSYPYESIQSFIRLLNEAAKDESVVSIKMTLYRVAKNSKVIKALCAAAENGKEVCVLVELRARFDEENNIGWSKQLEEAGCRVMYGPKGLKVHSKLCLITRKTPDGVKYTTQIGTGNYNEKTAGLYTDLCLMTSNRDIAKDAVEVFRALSVGELVEKSDLLLVAPRCLQNRVLEMMDNEIAIAKAGGDGYVGAKLNSLTDKVIMDKLIECSQAGVKVELVIRGISCLVAGVEGVTENVRIRSIVGRYLEHSRIYIFGSGVRKSVYISSADYMTRNTTRRVEVAAPVLDAGIKKRILDIFETQMNDNVKARDMLPDGTYVRKPSAGVSVDAQSRFFAEAYANVPKPKPEPKPEPIPEQKTEPEPEQPAEAPTVTPVTQPEQKPEDAPAVQTDIAEKTETTPAKKKSLWSRFIALFRRKSKS</sequence>
<dbReference type="SUPFAM" id="SSF56024">
    <property type="entry name" value="Phospholipase D/nuclease"/>
    <property type="match status" value="2"/>
</dbReference>
<dbReference type="EMBL" id="JEOB01000001">
    <property type="protein sequence ID" value="EXM40377.1"/>
    <property type="molecule type" value="Genomic_DNA"/>
</dbReference>
<dbReference type="PIRSF" id="PIRSF015589">
    <property type="entry name" value="PP_kinase"/>
    <property type="match status" value="1"/>
</dbReference>
<feature type="region of interest" description="Disordered" evidence="8">
    <location>
        <begin position="679"/>
        <end position="743"/>
    </location>
</feature>
<dbReference type="InterPro" id="IPR041108">
    <property type="entry name" value="PP_kinase_C_1"/>
</dbReference>
<dbReference type="SUPFAM" id="SSF143724">
    <property type="entry name" value="PHP14-like"/>
    <property type="match status" value="1"/>
</dbReference>
<dbReference type="InterPro" id="IPR025198">
    <property type="entry name" value="PPK_N_dom"/>
</dbReference>
<keyword evidence="1 6" id="KW-0597">Phosphoprotein</keyword>
<feature type="domain" description="Polyphosphate kinase C-terminal" evidence="11">
    <location>
        <begin position="500"/>
        <end position="662"/>
    </location>
</feature>
<dbReference type="InterPro" id="IPR036832">
    <property type="entry name" value="PPK_N_dom_sf"/>
</dbReference>
<keyword evidence="3 6" id="KW-0547">Nucleotide-binding</keyword>
<comment type="function">
    <text evidence="6 7">Catalyzes the reversible transfer of the terminal phosphate of ATP to form a long-chain polyphosphate (polyP).</text>
</comment>
<keyword evidence="5 6" id="KW-0067">ATP-binding</keyword>
<evidence type="ECO:0000313" key="13">
    <source>
        <dbReference type="EMBL" id="EXM40377.1"/>
    </source>
</evidence>
<feature type="domain" description="Polyphosphate kinase N-terminal" evidence="10">
    <location>
        <begin position="7"/>
        <end position="110"/>
    </location>
</feature>
<dbReference type="NCBIfam" id="NF003917">
    <property type="entry name" value="PRK05443.1-1"/>
    <property type="match status" value="1"/>
</dbReference>
<dbReference type="NCBIfam" id="NF003921">
    <property type="entry name" value="PRK05443.2-2"/>
    <property type="match status" value="1"/>
</dbReference>
<keyword evidence="4 6" id="KW-0418">Kinase</keyword>
<dbReference type="PATRIC" id="fig|1341156.4.peg.591"/>
<evidence type="ECO:0000256" key="2">
    <source>
        <dbReference type="ARBA" id="ARBA00022679"/>
    </source>
</evidence>
<keyword evidence="14" id="KW-1185">Reference proteome</keyword>
<reference evidence="13 14" key="1">
    <citation type="submission" date="2013-06" db="EMBL/GenBank/DDBJ databases">
        <title>Rumen cellulosomics: divergent fiber-degrading strategies revealed by comparative genome-wide analysis of six Ruminococcal strains.</title>
        <authorList>
            <person name="Dassa B."/>
            <person name="Borovok I."/>
            <person name="Lamed R."/>
            <person name="Flint H."/>
            <person name="Yeoman C.J."/>
            <person name="White B."/>
            <person name="Bayer E.A."/>
        </authorList>
    </citation>
    <scope>NUCLEOTIDE SEQUENCE [LARGE SCALE GENOMIC DNA]</scope>
    <source>
        <strain evidence="13 14">SY3</strain>
    </source>
</reference>
<dbReference type="InterPro" id="IPR025200">
    <property type="entry name" value="PPK_C_dom2"/>
</dbReference>
<organism evidence="13 14">
    <name type="scientific">Ruminococcus albus SY3</name>
    <dbReference type="NCBI Taxonomy" id="1341156"/>
    <lineage>
        <taxon>Bacteria</taxon>
        <taxon>Bacillati</taxon>
        <taxon>Bacillota</taxon>
        <taxon>Clostridia</taxon>
        <taxon>Eubacteriales</taxon>
        <taxon>Oscillospiraceae</taxon>
        <taxon>Ruminococcus</taxon>
    </lineage>
</organism>
<dbReference type="GO" id="GO:0009358">
    <property type="term" value="C:polyphosphate kinase complex"/>
    <property type="evidence" value="ECO:0007669"/>
    <property type="project" value="InterPro"/>
</dbReference>
<dbReference type="InterPro" id="IPR036830">
    <property type="entry name" value="PP_kinase_middle_dom_sf"/>
</dbReference>
<dbReference type="GO" id="GO:0005524">
    <property type="term" value="F:ATP binding"/>
    <property type="evidence" value="ECO:0007669"/>
    <property type="project" value="UniProtKB-KW"/>
</dbReference>
<evidence type="ECO:0000256" key="3">
    <source>
        <dbReference type="ARBA" id="ARBA00022741"/>
    </source>
</evidence>
<dbReference type="EC" id="2.7.4.1" evidence="6 7"/>
<name>A0A011V4G0_RUMAL</name>
<evidence type="ECO:0000313" key="14">
    <source>
        <dbReference type="Proteomes" id="UP000021369"/>
    </source>
</evidence>
<feature type="binding site" evidence="6">
    <location>
        <position position="561"/>
    </location>
    <ligand>
        <name>ATP</name>
        <dbReference type="ChEBI" id="CHEBI:30616"/>
    </ligand>
</feature>
<proteinExistence type="inferred from homology"/>
<protein>
    <recommendedName>
        <fullName evidence="6 7">Polyphosphate kinase</fullName>
        <ecNumber evidence="6 7">2.7.4.1</ecNumber>
    </recommendedName>
    <alternativeName>
        <fullName evidence="6">ATP-polyphosphate phosphotransferase</fullName>
    </alternativeName>
    <alternativeName>
        <fullName evidence="6">Polyphosphoric acid kinase</fullName>
    </alternativeName>
</protein>
<dbReference type="Proteomes" id="UP000021369">
    <property type="component" value="Unassembled WGS sequence"/>
</dbReference>
<feature type="domain" description="Polyphosphate kinase C-terminal" evidence="12">
    <location>
        <begin position="329"/>
        <end position="489"/>
    </location>
</feature>
<accession>A0A011V4G0</accession>
<feature type="binding site" evidence="6">
    <location>
        <position position="402"/>
    </location>
    <ligand>
        <name>Mg(2+)</name>
        <dbReference type="ChEBI" id="CHEBI:18420"/>
    </ligand>
</feature>